<accession>A0AA86S6S9</accession>
<dbReference type="InterPro" id="IPR002885">
    <property type="entry name" value="PPR_rpt"/>
</dbReference>
<dbReference type="EMBL" id="OY731400">
    <property type="protein sequence ID" value="CAJ1936468.1"/>
    <property type="molecule type" value="Genomic_DNA"/>
</dbReference>
<dbReference type="AlphaFoldDB" id="A0AA86S6S9"/>
<dbReference type="PROSITE" id="PS51375">
    <property type="entry name" value="PPR"/>
    <property type="match status" value="1"/>
</dbReference>
<dbReference type="PANTHER" id="PTHR47941">
    <property type="entry name" value="PENTATRICOPEPTIDE REPEAT-CONTAINING PROTEIN 3, MITOCHONDRIAL"/>
    <property type="match status" value="1"/>
</dbReference>
<reference evidence="4" key="1">
    <citation type="submission" date="2023-10" db="EMBL/GenBank/DDBJ databases">
        <authorList>
            <person name="Domelevo Entfellner J.-B."/>
        </authorList>
    </citation>
    <scope>NUCLEOTIDE SEQUENCE</scope>
</reference>
<protein>
    <recommendedName>
        <fullName evidence="6">Pentatricopeptide repeat-containing protein</fullName>
    </recommendedName>
</protein>
<proteinExistence type="inferred from homology"/>
<gene>
    <name evidence="4" type="ORF">AYBTSS11_LOCUS7496</name>
</gene>
<dbReference type="Gramene" id="rna-AYBTSS11_LOCUS7496">
    <property type="protein sequence ID" value="CAJ1936468.1"/>
    <property type="gene ID" value="gene-AYBTSS11_LOCUS7496"/>
</dbReference>
<keyword evidence="5" id="KW-1185">Reference proteome</keyword>
<dbReference type="Gene3D" id="1.25.40.10">
    <property type="entry name" value="Tetratricopeptide repeat domain"/>
    <property type="match status" value="1"/>
</dbReference>
<feature type="repeat" description="PPR" evidence="3">
    <location>
        <begin position="22"/>
        <end position="52"/>
    </location>
</feature>
<evidence type="ECO:0000313" key="4">
    <source>
        <dbReference type="EMBL" id="CAJ1936468.1"/>
    </source>
</evidence>
<dbReference type="Proteomes" id="UP001189624">
    <property type="component" value="Chromosome 3"/>
</dbReference>
<dbReference type="InterPro" id="IPR011990">
    <property type="entry name" value="TPR-like_helical_dom_sf"/>
</dbReference>
<comment type="similarity">
    <text evidence="1">Belongs to the PPR family. P subfamily.</text>
</comment>
<keyword evidence="2" id="KW-0677">Repeat</keyword>
<dbReference type="NCBIfam" id="TIGR00756">
    <property type="entry name" value="PPR"/>
    <property type="match status" value="2"/>
</dbReference>
<evidence type="ECO:0000313" key="5">
    <source>
        <dbReference type="Proteomes" id="UP001189624"/>
    </source>
</evidence>
<dbReference type="Pfam" id="PF12854">
    <property type="entry name" value="PPR_1"/>
    <property type="match status" value="1"/>
</dbReference>
<evidence type="ECO:0000256" key="3">
    <source>
        <dbReference type="PROSITE-ProRule" id="PRU00708"/>
    </source>
</evidence>
<name>A0AA86S6S9_9FABA</name>
<evidence type="ECO:0000256" key="1">
    <source>
        <dbReference type="ARBA" id="ARBA00007626"/>
    </source>
</evidence>
<evidence type="ECO:0008006" key="6">
    <source>
        <dbReference type="Google" id="ProtNLM"/>
    </source>
</evidence>
<sequence length="52" mass="6193">MGRLKRLYKLFREMSSKGCKPDIYTFNSLINGLCKNEKMDQALKRWVQPEVK</sequence>
<evidence type="ECO:0000256" key="2">
    <source>
        <dbReference type="ARBA" id="ARBA00022737"/>
    </source>
</evidence>
<organism evidence="4 5">
    <name type="scientific">Sphenostylis stenocarpa</name>
    <dbReference type="NCBI Taxonomy" id="92480"/>
    <lineage>
        <taxon>Eukaryota</taxon>
        <taxon>Viridiplantae</taxon>
        <taxon>Streptophyta</taxon>
        <taxon>Embryophyta</taxon>
        <taxon>Tracheophyta</taxon>
        <taxon>Spermatophyta</taxon>
        <taxon>Magnoliopsida</taxon>
        <taxon>eudicotyledons</taxon>
        <taxon>Gunneridae</taxon>
        <taxon>Pentapetalae</taxon>
        <taxon>rosids</taxon>
        <taxon>fabids</taxon>
        <taxon>Fabales</taxon>
        <taxon>Fabaceae</taxon>
        <taxon>Papilionoideae</taxon>
        <taxon>50 kb inversion clade</taxon>
        <taxon>NPAAA clade</taxon>
        <taxon>indigoferoid/millettioid clade</taxon>
        <taxon>Phaseoleae</taxon>
        <taxon>Sphenostylis</taxon>
    </lineage>
</organism>